<dbReference type="AlphaFoldDB" id="A0ABD6EYD2"/>
<name>A0ABD6EYD2_9BILA</name>
<evidence type="ECO:0000313" key="3">
    <source>
        <dbReference type="Proteomes" id="UP001608902"/>
    </source>
</evidence>
<dbReference type="Proteomes" id="UP001608902">
    <property type="component" value="Unassembled WGS sequence"/>
</dbReference>
<proteinExistence type="predicted"/>
<protein>
    <submittedName>
        <fullName evidence="2">Uncharacterized protein</fullName>
    </submittedName>
</protein>
<comment type="caution">
    <text evidence="2">The sequence shown here is derived from an EMBL/GenBank/DDBJ whole genome shotgun (WGS) entry which is preliminary data.</text>
</comment>
<feature type="region of interest" description="Disordered" evidence="1">
    <location>
        <begin position="1"/>
        <end position="23"/>
    </location>
</feature>
<evidence type="ECO:0000256" key="1">
    <source>
        <dbReference type="SAM" id="MobiDB-lite"/>
    </source>
</evidence>
<dbReference type="EMBL" id="JBGFUD010025293">
    <property type="protein sequence ID" value="MFH4984989.1"/>
    <property type="molecule type" value="Genomic_DNA"/>
</dbReference>
<gene>
    <name evidence="2" type="ORF">AB6A40_011698</name>
</gene>
<evidence type="ECO:0000313" key="2">
    <source>
        <dbReference type="EMBL" id="MFH4984989.1"/>
    </source>
</evidence>
<accession>A0ABD6EYD2</accession>
<organism evidence="2 3">
    <name type="scientific">Gnathostoma spinigerum</name>
    <dbReference type="NCBI Taxonomy" id="75299"/>
    <lineage>
        <taxon>Eukaryota</taxon>
        <taxon>Metazoa</taxon>
        <taxon>Ecdysozoa</taxon>
        <taxon>Nematoda</taxon>
        <taxon>Chromadorea</taxon>
        <taxon>Rhabditida</taxon>
        <taxon>Spirurina</taxon>
        <taxon>Gnathostomatomorpha</taxon>
        <taxon>Gnathostomatoidea</taxon>
        <taxon>Gnathostomatidae</taxon>
        <taxon>Gnathostoma</taxon>
    </lineage>
</organism>
<keyword evidence="3" id="KW-1185">Reference proteome</keyword>
<reference evidence="2 3" key="1">
    <citation type="submission" date="2024-08" db="EMBL/GenBank/DDBJ databases">
        <title>Gnathostoma spinigerum genome.</title>
        <authorList>
            <person name="Gonzalez-Bertolin B."/>
            <person name="Monzon S."/>
            <person name="Zaballos A."/>
            <person name="Jimenez P."/>
            <person name="Dekumyoy P."/>
            <person name="Varona S."/>
            <person name="Cuesta I."/>
            <person name="Sumanam S."/>
            <person name="Adisakwattana P."/>
            <person name="Gasser R.B."/>
            <person name="Hernandez-Gonzalez A."/>
            <person name="Young N.D."/>
            <person name="Perteguer M.J."/>
        </authorList>
    </citation>
    <scope>NUCLEOTIDE SEQUENCE [LARGE SCALE GENOMIC DNA]</scope>
    <source>
        <strain evidence="2">AL3</strain>
        <tissue evidence="2">Liver</tissue>
    </source>
</reference>
<sequence length="89" mass="10222">MEEFESISPSNGPPIYGLPEGRLINSNELEKPERNWGQEDMGVDGTNPLTRFSAKYHERLQINDGQRVRRQSDNLNDTEPIKELIKVLL</sequence>